<organism evidence="5 6">
    <name type="scientific">Paenibacillus glycanilyticus</name>
    <dbReference type="NCBI Taxonomy" id="126569"/>
    <lineage>
        <taxon>Bacteria</taxon>
        <taxon>Bacillati</taxon>
        <taxon>Bacillota</taxon>
        <taxon>Bacilli</taxon>
        <taxon>Bacillales</taxon>
        <taxon>Paenibacillaceae</taxon>
        <taxon>Paenibacillus</taxon>
    </lineage>
</organism>
<evidence type="ECO:0000256" key="2">
    <source>
        <dbReference type="ARBA" id="ARBA00023125"/>
    </source>
</evidence>
<feature type="domain" description="HTH araC/xylS-type" evidence="4">
    <location>
        <begin position="173"/>
        <end position="275"/>
    </location>
</feature>
<keyword evidence="3" id="KW-0804">Transcription</keyword>
<accession>A0ABQ6NGA8</accession>
<keyword evidence="1" id="KW-0805">Transcription regulation</keyword>
<dbReference type="Gene3D" id="1.10.10.60">
    <property type="entry name" value="Homeodomain-like"/>
    <property type="match status" value="2"/>
</dbReference>
<evidence type="ECO:0000256" key="3">
    <source>
        <dbReference type="ARBA" id="ARBA00023163"/>
    </source>
</evidence>
<name>A0ABQ6NGA8_9BACL</name>
<dbReference type="PANTHER" id="PTHR43280">
    <property type="entry name" value="ARAC-FAMILY TRANSCRIPTIONAL REGULATOR"/>
    <property type="match status" value="1"/>
</dbReference>
<reference evidence="5 6" key="1">
    <citation type="submission" date="2023-05" db="EMBL/GenBank/DDBJ databases">
        <title>Draft genome of Paenibacillus sp. CCS26.</title>
        <authorList>
            <person name="Akita H."/>
            <person name="Shinto Y."/>
            <person name="Kimura Z."/>
        </authorList>
    </citation>
    <scope>NUCLEOTIDE SEQUENCE [LARGE SCALE GENOMIC DNA]</scope>
    <source>
        <strain evidence="5 6">CCS26</strain>
    </source>
</reference>
<evidence type="ECO:0000256" key="1">
    <source>
        <dbReference type="ARBA" id="ARBA00023015"/>
    </source>
</evidence>
<dbReference type="Proteomes" id="UP001285921">
    <property type="component" value="Unassembled WGS sequence"/>
</dbReference>
<evidence type="ECO:0000259" key="4">
    <source>
        <dbReference type="PROSITE" id="PS01124"/>
    </source>
</evidence>
<dbReference type="InterPro" id="IPR018060">
    <property type="entry name" value="HTH_AraC"/>
</dbReference>
<evidence type="ECO:0000313" key="6">
    <source>
        <dbReference type="Proteomes" id="UP001285921"/>
    </source>
</evidence>
<dbReference type="PROSITE" id="PS01124">
    <property type="entry name" value="HTH_ARAC_FAMILY_2"/>
    <property type="match status" value="1"/>
</dbReference>
<dbReference type="InterPro" id="IPR037923">
    <property type="entry name" value="HTH-like"/>
</dbReference>
<gene>
    <name evidence="5" type="ORF">PghCCS26_07400</name>
</gene>
<dbReference type="PRINTS" id="PR00032">
    <property type="entry name" value="HTHARAC"/>
</dbReference>
<dbReference type="PANTHER" id="PTHR43280:SF2">
    <property type="entry name" value="HTH-TYPE TRANSCRIPTIONAL REGULATOR EXSA"/>
    <property type="match status" value="1"/>
</dbReference>
<proteinExistence type="predicted"/>
<sequence length="280" mass="32553">MMYRQYFLPSFEELNFFCFPDSVGKYTHPEDHNVYRETGLKYFSLHFIVSGKGFIEINDTVTALKSGEAFLHMPFQKMRYYTSKDEPWVIYWLQFSGSQLADFLLQSGFYESTIWSINDIESLEQAFVGLMDEIETNNISRLANISTLTYSILTQFTSNATPFSSHRGKAKIDRIFELLPEMQQNAHLPFTMEEWAFKADLTPNYFGSLFKKVTKMTPLAYITKCRIQTSKRLMLSDIHMPIYEIATASGYPSASYFNKIFLEIEGMTPGQFRSNHYKSC</sequence>
<dbReference type="EMBL" id="BTCL01000002">
    <property type="protein sequence ID" value="GMK43613.1"/>
    <property type="molecule type" value="Genomic_DNA"/>
</dbReference>
<keyword evidence="6" id="KW-1185">Reference proteome</keyword>
<dbReference type="PROSITE" id="PS00041">
    <property type="entry name" value="HTH_ARAC_FAMILY_1"/>
    <property type="match status" value="1"/>
</dbReference>
<dbReference type="SUPFAM" id="SSF46689">
    <property type="entry name" value="Homeodomain-like"/>
    <property type="match status" value="2"/>
</dbReference>
<dbReference type="InterPro" id="IPR009057">
    <property type="entry name" value="Homeodomain-like_sf"/>
</dbReference>
<evidence type="ECO:0000313" key="5">
    <source>
        <dbReference type="EMBL" id="GMK43613.1"/>
    </source>
</evidence>
<dbReference type="RefSeq" id="WP_127496495.1">
    <property type="nucleotide sequence ID" value="NZ_BTCL01000002.1"/>
</dbReference>
<dbReference type="Gene3D" id="2.60.120.280">
    <property type="entry name" value="Regulatory protein AraC"/>
    <property type="match status" value="1"/>
</dbReference>
<dbReference type="InterPro" id="IPR003313">
    <property type="entry name" value="AraC-bd"/>
</dbReference>
<dbReference type="SMART" id="SM00342">
    <property type="entry name" value="HTH_ARAC"/>
    <property type="match status" value="1"/>
</dbReference>
<keyword evidence="2" id="KW-0238">DNA-binding</keyword>
<dbReference type="Pfam" id="PF12833">
    <property type="entry name" value="HTH_18"/>
    <property type="match status" value="1"/>
</dbReference>
<dbReference type="Pfam" id="PF02311">
    <property type="entry name" value="AraC_binding"/>
    <property type="match status" value="1"/>
</dbReference>
<dbReference type="InterPro" id="IPR018062">
    <property type="entry name" value="HTH_AraC-typ_CS"/>
</dbReference>
<protein>
    <submittedName>
        <fullName evidence="5">AraC family transcriptional regulator</fullName>
    </submittedName>
</protein>
<comment type="caution">
    <text evidence="5">The sequence shown here is derived from an EMBL/GenBank/DDBJ whole genome shotgun (WGS) entry which is preliminary data.</text>
</comment>
<dbReference type="SUPFAM" id="SSF51215">
    <property type="entry name" value="Regulatory protein AraC"/>
    <property type="match status" value="1"/>
</dbReference>
<dbReference type="InterPro" id="IPR020449">
    <property type="entry name" value="Tscrpt_reg_AraC-type_HTH"/>
</dbReference>